<dbReference type="GO" id="GO:0004499">
    <property type="term" value="F:N,N-dimethylaniline monooxygenase activity"/>
    <property type="evidence" value="ECO:0007669"/>
    <property type="project" value="InterPro"/>
</dbReference>
<keyword evidence="4" id="KW-0560">Oxidoreductase</keyword>
<proteinExistence type="inferred from homology"/>
<evidence type="ECO:0000256" key="2">
    <source>
        <dbReference type="ARBA" id="ARBA00022630"/>
    </source>
</evidence>
<dbReference type="Pfam" id="PF00743">
    <property type="entry name" value="FMO-like"/>
    <property type="match status" value="1"/>
</dbReference>
<dbReference type="SUPFAM" id="SSF51905">
    <property type="entry name" value="FAD/NAD(P)-binding domain"/>
    <property type="match status" value="2"/>
</dbReference>
<dbReference type="PRINTS" id="PR00469">
    <property type="entry name" value="PNDRDTASEII"/>
</dbReference>
<evidence type="ECO:0000313" key="5">
    <source>
        <dbReference type="EMBL" id="ORB71219.1"/>
    </source>
</evidence>
<evidence type="ECO:0000313" key="6">
    <source>
        <dbReference type="Proteomes" id="UP000192601"/>
    </source>
</evidence>
<sequence length="481" mass="53708">MPIAIVGSGFSGLGAAIRLDKAGHHDFLVLERGDDVGGTWRDNTYPGAACDVPSHLYSYSFAPNPNWTRWLPSRAEIQDYLRGVARDAGVLDRHVFGCAVKDAAWNDGRRRWELVTDQGRLTADMVISAFGALAEPSTPNIRGINRFDGELFHSARWNHDADLSGKRVAVIGTGASAVQIVPAIADVAAHIDVYQRTAPWLLSRHERPFRRAEQRAFGWVPGLARLMRAGIYVNREVLIIGLAKVPRLMIPLELALRAKIRAEVKNPELRRKVIPDFRLGCKRMLLSNDWYPTLGRDHVELVTEGIREIDGHRIITADGVARATDAIILATGFHVTDSPMFDNIRDTEGHTLAQTYADKGRQAYKGTTIAGFPNMFFMLGPNTALGHTSMVYMIESQLNYIVDAIGTMKARGLKTFEVRREVQDAYNDKLQRMLAASVWNSGGCASWYLDAHGNNTTLWPDFTFHFRNQTKRFDLDAYTTS</sequence>
<dbReference type="Gene3D" id="3.50.50.60">
    <property type="entry name" value="FAD/NAD(P)-binding domain"/>
    <property type="match status" value="2"/>
</dbReference>
<dbReference type="Proteomes" id="UP000192601">
    <property type="component" value="Unassembled WGS sequence"/>
</dbReference>
<keyword evidence="6" id="KW-1185">Reference proteome</keyword>
<comment type="caution">
    <text evidence="5">The sequence shown here is derived from an EMBL/GenBank/DDBJ whole genome shotgun (WGS) entry which is preliminary data.</text>
</comment>
<dbReference type="GO" id="GO:0050660">
    <property type="term" value="F:flavin adenine dinucleotide binding"/>
    <property type="evidence" value="ECO:0007669"/>
    <property type="project" value="InterPro"/>
</dbReference>
<dbReference type="PANTHER" id="PTHR42877:SF4">
    <property type="entry name" value="FAD_NAD(P)-BINDING DOMAIN-CONTAINING PROTEIN-RELATED"/>
    <property type="match status" value="1"/>
</dbReference>
<keyword evidence="2" id="KW-0285">Flavoprotein</keyword>
<dbReference type="GO" id="GO:0050661">
    <property type="term" value="F:NADP binding"/>
    <property type="evidence" value="ECO:0007669"/>
    <property type="project" value="InterPro"/>
</dbReference>
<protein>
    <submittedName>
        <fullName evidence="5">4-hydroxyacetophenone monooxygenase</fullName>
    </submittedName>
</protein>
<dbReference type="PANTHER" id="PTHR42877">
    <property type="entry name" value="L-ORNITHINE N(5)-MONOOXYGENASE-RELATED"/>
    <property type="match status" value="1"/>
</dbReference>
<dbReference type="InterPro" id="IPR051209">
    <property type="entry name" value="FAD-bind_Monooxygenase_sf"/>
</dbReference>
<comment type="similarity">
    <text evidence="1">Belongs to the FAD-binding monooxygenase family.</text>
</comment>
<dbReference type="InterPro" id="IPR020946">
    <property type="entry name" value="Flavin_mOase-like"/>
</dbReference>
<evidence type="ECO:0000256" key="3">
    <source>
        <dbReference type="ARBA" id="ARBA00022827"/>
    </source>
</evidence>
<reference evidence="5 6" key="1">
    <citation type="submission" date="2017-02" db="EMBL/GenBank/DDBJ databases">
        <title>The new phylogeny of genus Mycobacterium.</title>
        <authorList>
            <person name="Tortoli E."/>
            <person name="Trovato A."/>
            <person name="Cirillo D.M."/>
        </authorList>
    </citation>
    <scope>NUCLEOTIDE SEQUENCE [LARGE SCALE GENOMIC DNA]</scope>
    <source>
        <strain evidence="5 6">DSM 43992</strain>
    </source>
</reference>
<evidence type="ECO:0000256" key="1">
    <source>
        <dbReference type="ARBA" id="ARBA00010139"/>
    </source>
</evidence>
<evidence type="ECO:0000256" key="4">
    <source>
        <dbReference type="ARBA" id="ARBA00023002"/>
    </source>
</evidence>
<dbReference type="AlphaFoldDB" id="A0A1X0K7R9"/>
<keyword evidence="3" id="KW-0274">FAD</keyword>
<dbReference type="OrthoDB" id="5168853at2"/>
<dbReference type="STRING" id="1783.BST44_21920"/>
<name>A0A1X0K7R9_MYCSC</name>
<gene>
    <name evidence="5" type="ORF">BST44_21920</name>
</gene>
<dbReference type="InterPro" id="IPR036188">
    <property type="entry name" value="FAD/NAD-bd_sf"/>
</dbReference>
<organism evidence="5 6">
    <name type="scientific">Mycobacterium scrofulaceum</name>
    <dbReference type="NCBI Taxonomy" id="1783"/>
    <lineage>
        <taxon>Bacteria</taxon>
        <taxon>Bacillati</taxon>
        <taxon>Actinomycetota</taxon>
        <taxon>Actinomycetes</taxon>
        <taxon>Mycobacteriales</taxon>
        <taxon>Mycobacteriaceae</taxon>
        <taxon>Mycobacterium</taxon>
    </lineage>
</organism>
<dbReference type="EMBL" id="MVIJ01000041">
    <property type="protein sequence ID" value="ORB71219.1"/>
    <property type="molecule type" value="Genomic_DNA"/>
</dbReference>
<keyword evidence="5" id="KW-0503">Monooxygenase</keyword>
<accession>A0A1X0K7R9</accession>